<dbReference type="EMBL" id="QKSB01000003">
    <property type="protein sequence ID" value="PZE17613.1"/>
    <property type="molecule type" value="Genomic_DNA"/>
</dbReference>
<sequence length="265" mass="30036">MAHFFSIIYIKTNRLSKEQIAVGILMNAAGVPSFDYSISKLNFALKLLKPQARNAIKRSLNLLQNDVNKIINGETTMDLFDAPYAKKILDKLILKKGGLLLYGEIIHLEKPINRAVLFSKYIGGEIRDNQLNVTKAISFKKEFQLFAKHKRLASFSHKTVLTPQDFPTIISNIRLDLFRSGSSYTVFNAIDFTASTAMIQKTLNNFNQAIVCLNKEAIKNGLSKGRYYLVYKSTKDPEKADILKRIKNNASAFELIQLKEILDKI</sequence>
<comment type="caution">
    <text evidence="1">The sequence shown here is derived from an EMBL/GenBank/DDBJ whole genome shotgun (WGS) entry which is preliminary data.</text>
</comment>
<keyword evidence="2" id="KW-1185">Reference proteome</keyword>
<dbReference type="RefSeq" id="WP_111062573.1">
    <property type="nucleotide sequence ID" value="NZ_JBHUCU010000027.1"/>
</dbReference>
<proteinExistence type="predicted"/>
<protein>
    <submittedName>
        <fullName evidence="1">Uncharacterized protein</fullName>
    </submittedName>
</protein>
<organism evidence="1 2">
    <name type="scientific">Putridiphycobacter roseus</name>
    <dbReference type="NCBI Taxonomy" id="2219161"/>
    <lineage>
        <taxon>Bacteria</taxon>
        <taxon>Pseudomonadati</taxon>
        <taxon>Bacteroidota</taxon>
        <taxon>Flavobacteriia</taxon>
        <taxon>Flavobacteriales</taxon>
        <taxon>Crocinitomicaceae</taxon>
        <taxon>Putridiphycobacter</taxon>
    </lineage>
</organism>
<accession>A0A2W1NET7</accession>
<name>A0A2W1NET7_9FLAO</name>
<gene>
    <name evidence="1" type="ORF">DNU06_07225</name>
</gene>
<dbReference type="OrthoDB" id="1093717at2"/>
<dbReference type="Proteomes" id="UP000249248">
    <property type="component" value="Unassembled WGS sequence"/>
</dbReference>
<dbReference type="AlphaFoldDB" id="A0A2W1NET7"/>
<evidence type="ECO:0000313" key="2">
    <source>
        <dbReference type="Proteomes" id="UP000249248"/>
    </source>
</evidence>
<evidence type="ECO:0000313" key="1">
    <source>
        <dbReference type="EMBL" id="PZE17613.1"/>
    </source>
</evidence>
<reference evidence="1 2" key="1">
    <citation type="submission" date="2018-06" db="EMBL/GenBank/DDBJ databases">
        <title>The draft genome sequence of Crocinitomix sp. SM1701.</title>
        <authorList>
            <person name="Zhang X."/>
        </authorList>
    </citation>
    <scope>NUCLEOTIDE SEQUENCE [LARGE SCALE GENOMIC DNA]</scope>
    <source>
        <strain evidence="1 2">SM1701</strain>
    </source>
</reference>